<dbReference type="CDD" id="cd06261">
    <property type="entry name" value="TM_PBP2"/>
    <property type="match status" value="2"/>
</dbReference>
<comment type="similarity">
    <text evidence="8">Belongs to the binding-protein-dependent transport system permease family.</text>
</comment>
<dbReference type="Pfam" id="PF00528">
    <property type="entry name" value="BPD_transp_1"/>
    <property type="match status" value="1"/>
</dbReference>
<keyword evidence="6 8" id="KW-1133">Transmembrane helix</keyword>
<feature type="domain" description="ABC transmembrane type-1" evidence="9">
    <location>
        <begin position="64"/>
        <end position="268"/>
    </location>
</feature>
<evidence type="ECO:0000256" key="4">
    <source>
        <dbReference type="ARBA" id="ARBA00022519"/>
    </source>
</evidence>
<evidence type="ECO:0000256" key="8">
    <source>
        <dbReference type="RuleBase" id="RU363032"/>
    </source>
</evidence>
<evidence type="ECO:0000256" key="7">
    <source>
        <dbReference type="ARBA" id="ARBA00023136"/>
    </source>
</evidence>
<organism evidence="10 11">
    <name type="scientific">Acinetobacter johnsonii SH046</name>
    <dbReference type="NCBI Taxonomy" id="575586"/>
    <lineage>
        <taxon>Bacteria</taxon>
        <taxon>Pseudomonadati</taxon>
        <taxon>Pseudomonadota</taxon>
        <taxon>Gammaproteobacteria</taxon>
        <taxon>Moraxellales</taxon>
        <taxon>Moraxellaceae</taxon>
        <taxon>Acinetobacter</taxon>
    </lineage>
</organism>
<feature type="domain" description="ABC transmembrane type-1" evidence="9">
    <location>
        <begin position="342"/>
        <end position="545"/>
    </location>
</feature>
<dbReference type="eggNOG" id="COG1178">
    <property type="taxonomic scope" value="Bacteria"/>
</dbReference>
<evidence type="ECO:0000256" key="1">
    <source>
        <dbReference type="ARBA" id="ARBA00004429"/>
    </source>
</evidence>
<feature type="transmembrane region" description="Helical" evidence="8">
    <location>
        <begin position="413"/>
        <end position="433"/>
    </location>
</feature>
<protein>
    <submittedName>
        <fullName evidence="10">ABC transporter, permease protein</fullName>
    </submittedName>
</protein>
<dbReference type="InterPro" id="IPR000515">
    <property type="entry name" value="MetI-like"/>
</dbReference>
<dbReference type="AlphaFoldDB" id="D0SF17"/>
<proteinExistence type="inferred from homology"/>
<feature type="transmembrane region" description="Helical" evidence="8">
    <location>
        <begin position="469"/>
        <end position="491"/>
    </location>
</feature>
<keyword evidence="4" id="KW-0997">Cell inner membrane</keyword>
<reference evidence="11" key="1">
    <citation type="journal article" date="2012" name="PLoS ONE">
        <title>The success of Acinetobacter species; genetic, metabolic and virulence attributes.</title>
        <authorList>
            <person name="Peleg A.Y."/>
            <person name="de Breij A."/>
            <person name="Adams M.D."/>
            <person name="Cerqueira G.M."/>
            <person name="Mocali S."/>
            <person name="Galardini M."/>
            <person name="Nibbering P.H."/>
            <person name="Earl A.M."/>
            <person name="Ward D.V."/>
            <person name="Paterson D.L."/>
            <person name="Seifert H."/>
            <person name="Dijkshoorn L."/>
        </authorList>
    </citation>
    <scope>NUCLEOTIDE SEQUENCE [LARGE SCALE GENOMIC DNA]</scope>
    <source>
        <strain evidence="11">SH046</strain>
    </source>
</reference>
<dbReference type="HOGENOM" id="CLU_021838_0_2_6"/>
<dbReference type="FunFam" id="1.10.3720.10:FF:000088">
    <property type="entry name" value="Iron(III) ABC transporter, permease protein"/>
    <property type="match status" value="1"/>
</dbReference>
<evidence type="ECO:0000313" key="10">
    <source>
        <dbReference type="EMBL" id="EEY95591.1"/>
    </source>
</evidence>
<evidence type="ECO:0000313" key="11">
    <source>
        <dbReference type="Proteomes" id="UP000012047"/>
    </source>
</evidence>
<comment type="subcellular location">
    <subcellularLocation>
        <location evidence="1">Cell inner membrane</location>
        <topology evidence="1">Multi-pass membrane protein</topology>
    </subcellularLocation>
    <subcellularLocation>
        <location evidence="8">Cell membrane</location>
        <topology evidence="8">Multi-pass membrane protein</topology>
    </subcellularLocation>
</comment>
<dbReference type="GO" id="GO:0005886">
    <property type="term" value="C:plasma membrane"/>
    <property type="evidence" value="ECO:0007669"/>
    <property type="project" value="UniProtKB-SubCell"/>
</dbReference>
<keyword evidence="7 8" id="KW-0472">Membrane</keyword>
<evidence type="ECO:0000259" key="9">
    <source>
        <dbReference type="PROSITE" id="PS50928"/>
    </source>
</evidence>
<evidence type="ECO:0000256" key="6">
    <source>
        <dbReference type="ARBA" id="ARBA00022989"/>
    </source>
</evidence>
<dbReference type="PANTHER" id="PTHR43357">
    <property type="entry name" value="INNER MEMBRANE ABC TRANSPORTER PERMEASE PROTEIN YDCV"/>
    <property type="match status" value="1"/>
</dbReference>
<evidence type="ECO:0000256" key="3">
    <source>
        <dbReference type="ARBA" id="ARBA00022475"/>
    </source>
</evidence>
<feature type="transmembrane region" description="Helical" evidence="8">
    <location>
        <begin position="151"/>
        <end position="169"/>
    </location>
</feature>
<dbReference type="SUPFAM" id="SSF161098">
    <property type="entry name" value="MetI-like"/>
    <property type="match status" value="2"/>
</dbReference>
<evidence type="ECO:0000256" key="5">
    <source>
        <dbReference type="ARBA" id="ARBA00022692"/>
    </source>
</evidence>
<feature type="transmembrane region" description="Helical" evidence="8">
    <location>
        <begin position="343"/>
        <end position="369"/>
    </location>
</feature>
<keyword evidence="5 8" id="KW-0812">Transmembrane</keyword>
<dbReference type="EMBL" id="GG704968">
    <property type="protein sequence ID" value="EEY95591.1"/>
    <property type="molecule type" value="Genomic_DNA"/>
</dbReference>
<feature type="transmembrane region" description="Helical" evidence="8">
    <location>
        <begin position="249"/>
        <end position="269"/>
    </location>
</feature>
<name>D0SF17_ACIJO</name>
<feature type="transmembrane region" description="Helical" evidence="8">
    <location>
        <begin position="70"/>
        <end position="92"/>
    </location>
</feature>
<dbReference type="PANTHER" id="PTHR43357:SF3">
    <property type="entry name" value="FE(3+)-TRANSPORT SYSTEM PERMEASE PROTEIN FBPB 2"/>
    <property type="match status" value="1"/>
</dbReference>
<dbReference type="GO" id="GO:0055085">
    <property type="term" value="P:transmembrane transport"/>
    <property type="evidence" value="ECO:0007669"/>
    <property type="project" value="InterPro"/>
</dbReference>
<feature type="transmembrane region" description="Helical" evidence="8">
    <location>
        <begin position="528"/>
        <end position="546"/>
    </location>
</feature>
<dbReference type="PROSITE" id="PS50928">
    <property type="entry name" value="ABC_TM1"/>
    <property type="match status" value="2"/>
</dbReference>
<evidence type="ECO:0000256" key="2">
    <source>
        <dbReference type="ARBA" id="ARBA00022448"/>
    </source>
</evidence>
<dbReference type="InterPro" id="IPR035906">
    <property type="entry name" value="MetI-like_sf"/>
</dbReference>
<sequence length="553" mass="60871">MFPPLIIPRSSMPKKKFEFSSLFSLSGLLTLLACLPVLALVWTALQGNSDIWEHLIRYVIPPTLVETSLLLLGVGLLTILIGTGSAWIVTAYQFHGRAFLDWALLLPLAVPTYIIAYSYIDILHPIGPAQSLLRDGLGLDMQQLWFPNIRSVWGGIFLLSFVLYPYVYLSTRAMFLMQSASLIEVARSLGLKPDQVFLRVAMPLARPAIAVGTSLVLMETINDIGATEFLGIKTLTLSIYSTWINQSDLASAAQIAIFMLMIITFLVIIERLGRHKQRYMNSAQRSRLMSPQPIKGTRALILFGLGLIPVCIGFLIPFSHLLVESYKRIQYAGFSEYLLQASMNTLTLASIATFITILIGFLIVSAARFSRNTWFSRIASLGYAIPGTVLAIGLMLSLGALDHAVADFLEFKLGISTGLLFLGTSFTLIYAYAVRFLAISIGGIESGYNRIHGVIDDAARNLGQNRRGILWRVHFPLLRPAIISAALLIFVDCMKELPATLLLRPLNMETLATQLYAEASRGTYEDGAIAALLIVLVGLIPVILLARMGKTGR</sequence>
<feature type="transmembrane region" description="Helical" evidence="8">
    <location>
        <begin position="299"/>
        <end position="323"/>
    </location>
</feature>
<feature type="transmembrane region" description="Helical" evidence="8">
    <location>
        <begin position="381"/>
        <end position="401"/>
    </location>
</feature>
<gene>
    <name evidence="10" type="ORF">HMPREF0016_02544</name>
</gene>
<feature type="transmembrane region" description="Helical" evidence="8">
    <location>
        <begin position="99"/>
        <end position="120"/>
    </location>
</feature>
<feature type="transmembrane region" description="Helical" evidence="8">
    <location>
        <begin position="196"/>
        <end position="218"/>
    </location>
</feature>
<dbReference type="Gene3D" id="1.10.3720.10">
    <property type="entry name" value="MetI-like"/>
    <property type="match status" value="2"/>
</dbReference>
<keyword evidence="2 8" id="KW-0813">Transport</keyword>
<dbReference type="Proteomes" id="UP000012047">
    <property type="component" value="Unassembled WGS sequence"/>
</dbReference>
<keyword evidence="3" id="KW-1003">Cell membrane</keyword>
<accession>D0SF17</accession>